<dbReference type="Proteomes" id="UP000789901">
    <property type="component" value="Unassembled WGS sequence"/>
</dbReference>
<sequence>MERTKKSEIPGIKVDKVHVYIMVNGDDDVSNIFTARQIDEFKKIYTFKPLQDSLKKEKKSSIKLEKQDDGFDAQEALKRYREIKAMTQSESNFCFLGMIDASVRFGMLNNGIQKMYLTTNYNYSGMSVCQAAWLTICGIGRSR</sequence>
<dbReference type="EMBL" id="CAJVQB010016779">
    <property type="protein sequence ID" value="CAG8781419.1"/>
    <property type="molecule type" value="Genomic_DNA"/>
</dbReference>
<reference evidence="1 2" key="1">
    <citation type="submission" date="2021-06" db="EMBL/GenBank/DDBJ databases">
        <authorList>
            <person name="Kallberg Y."/>
            <person name="Tangrot J."/>
            <person name="Rosling A."/>
        </authorList>
    </citation>
    <scope>NUCLEOTIDE SEQUENCE [LARGE SCALE GENOMIC DNA]</scope>
    <source>
        <strain evidence="1 2">120-4 pot B 10/14</strain>
    </source>
</reference>
<protein>
    <submittedName>
        <fullName evidence="1">37478_t:CDS:1</fullName>
    </submittedName>
</protein>
<accession>A0ABN7VM79</accession>
<proteinExistence type="predicted"/>
<keyword evidence="2" id="KW-1185">Reference proteome</keyword>
<evidence type="ECO:0000313" key="1">
    <source>
        <dbReference type="EMBL" id="CAG8781419.1"/>
    </source>
</evidence>
<evidence type="ECO:0000313" key="2">
    <source>
        <dbReference type="Proteomes" id="UP000789901"/>
    </source>
</evidence>
<gene>
    <name evidence="1" type="ORF">GMARGA_LOCUS19775</name>
</gene>
<comment type="caution">
    <text evidence="1">The sequence shown here is derived from an EMBL/GenBank/DDBJ whole genome shotgun (WGS) entry which is preliminary data.</text>
</comment>
<organism evidence="1 2">
    <name type="scientific">Gigaspora margarita</name>
    <dbReference type="NCBI Taxonomy" id="4874"/>
    <lineage>
        <taxon>Eukaryota</taxon>
        <taxon>Fungi</taxon>
        <taxon>Fungi incertae sedis</taxon>
        <taxon>Mucoromycota</taxon>
        <taxon>Glomeromycotina</taxon>
        <taxon>Glomeromycetes</taxon>
        <taxon>Diversisporales</taxon>
        <taxon>Gigasporaceae</taxon>
        <taxon>Gigaspora</taxon>
    </lineage>
</organism>
<name>A0ABN7VM79_GIGMA</name>